<dbReference type="PROSITE" id="PS50041">
    <property type="entry name" value="C_TYPE_LECTIN_2"/>
    <property type="match status" value="1"/>
</dbReference>
<dbReference type="SMART" id="SM00034">
    <property type="entry name" value="CLECT"/>
    <property type="match status" value="1"/>
</dbReference>
<feature type="domain" description="C-type lectin" evidence="1">
    <location>
        <begin position="59"/>
        <end position="156"/>
    </location>
</feature>
<dbReference type="AlphaFoldDB" id="A0A6P5A092"/>
<proteinExistence type="predicted"/>
<dbReference type="GeneID" id="109487222"/>
<organism evidence="2 3">
    <name type="scientific">Branchiostoma belcheri</name>
    <name type="common">Amphioxus</name>
    <dbReference type="NCBI Taxonomy" id="7741"/>
    <lineage>
        <taxon>Eukaryota</taxon>
        <taxon>Metazoa</taxon>
        <taxon>Chordata</taxon>
        <taxon>Cephalochordata</taxon>
        <taxon>Leptocardii</taxon>
        <taxon>Amphioxiformes</taxon>
        <taxon>Branchiostomatidae</taxon>
        <taxon>Branchiostoma</taxon>
    </lineage>
</organism>
<dbReference type="PANTHER" id="PTHR22801:SF63">
    <property type="entry name" value="C-TYPE LECTIN DOMAIN-CONTAINING PROTEIN"/>
    <property type="match status" value="1"/>
</dbReference>
<dbReference type="Gene3D" id="3.10.100.10">
    <property type="entry name" value="Mannose-Binding Protein A, subunit A"/>
    <property type="match status" value="1"/>
</dbReference>
<dbReference type="OrthoDB" id="6133475at2759"/>
<dbReference type="InterPro" id="IPR050801">
    <property type="entry name" value="Ca-Dep_Lectins_ImmuneDev"/>
</dbReference>
<dbReference type="InterPro" id="IPR001304">
    <property type="entry name" value="C-type_lectin-like"/>
</dbReference>
<keyword evidence="2" id="KW-1185">Reference proteome</keyword>
<dbReference type="SUPFAM" id="SSF56436">
    <property type="entry name" value="C-type lectin-like"/>
    <property type="match status" value="1"/>
</dbReference>
<dbReference type="PANTHER" id="PTHR22801">
    <property type="entry name" value="LITHOSTATHINE"/>
    <property type="match status" value="1"/>
</dbReference>
<sequence>MATTTTLATTPVATTTSMATTTTLTTTPVATTTTMATTTPMTTTPTVTSGPCLPDYELFEDNCYRVFTEPKSYMESVLVCKKDCGVLATPRTSTINNYLVKLKNRVAGDKFVRFGLTDHVKEGVFEWIDGTPLGDFTNWELLGGKIRNSDRKDCVEYNKLCEQSQEVGRLRG</sequence>
<evidence type="ECO:0000313" key="3">
    <source>
        <dbReference type="RefSeq" id="XP_019646765.1"/>
    </source>
</evidence>
<protein>
    <submittedName>
        <fullName evidence="3">Snaclec bothroinsularin subunit beta-like</fullName>
    </submittedName>
</protein>
<dbReference type="InterPro" id="IPR016186">
    <property type="entry name" value="C-type_lectin-like/link_sf"/>
</dbReference>
<reference evidence="3" key="1">
    <citation type="submission" date="2025-08" db="UniProtKB">
        <authorList>
            <consortium name="RefSeq"/>
        </authorList>
    </citation>
    <scope>IDENTIFICATION</scope>
    <source>
        <tissue evidence="3">Gonad</tissue>
    </source>
</reference>
<gene>
    <name evidence="3" type="primary">LOC109487222</name>
</gene>
<name>A0A6P5A092_BRABE</name>
<dbReference type="Proteomes" id="UP000515135">
    <property type="component" value="Unplaced"/>
</dbReference>
<dbReference type="InterPro" id="IPR016187">
    <property type="entry name" value="CTDL_fold"/>
</dbReference>
<evidence type="ECO:0000313" key="2">
    <source>
        <dbReference type="Proteomes" id="UP000515135"/>
    </source>
</evidence>
<dbReference type="RefSeq" id="XP_019646765.1">
    <property type="nucleotide sequence ID" value="XM_019791206.1"/>
</dbReference>
<dbReference type="KEGG" id="bbel:109487222"/>
<accession>A0A6P5A092</accession>
<dbReference type="Pfam" id="PF00059">
    <property type="entry name" value="Lectin_C"/>
    <property type="match status" value="1"/>
</dbReference>
<dbReference type="CDD" id="cd00037">
    <property type="entry name" value="CLECT"/>
    <property type="match status" value="1"/>
</dbReference>
<evidence type="ECO:0000259" key="1">
    <source>
        <dbReference type="PROSITE" id="PS50041"/>
    </source>
</evidence>